<dbReference type="AlphaFoldDB" id="A0A1F4UJJ7"/>
<dbReference type="Proteomes" id="UP000178615">
    <property type="component" value="Unassembled WGS sequence"/>
</dbReference>
<evidence type="ECO:0000313" key="3">
    <source>
        <dbReference type="Proteomes" id="UP000178615"/>
    </source>
</evidence>
<evidence type="ECO:0000259" key="1">
    <source>
        <dbReference type="Pfam" id="PF00535"/>
    </source>
</evidence>
<dbReference type="EMBL" id="MEUV01000049">
    <property type="protein sequence ID" value="OGC45134.1"/>
    <property type="molecule type" value="Genomic_DNA"/>
</dbReference>
<dbReference type="Gene3D" id="3.90.550.10">
    <property type="entry name" value="Spore Coat Polysaccharide Biosynthesis Protein SpsA, Chain A"/>
    <property type="match status" value="1"/>
</dbReference>
<feature type="domain" description="Glycosyltransferase 2-like" evidence="1">
    <location>
        <begin position="11"/>
        <end position="165"/>
    </location>
</feature>
<evidence type="ECO:0000313" key="2">
    <source>
        <dbReference type="EMBL" id="OGC45134.1"/>
    </source>
</evidence>
<gene>
    <name evidence="2" type="ORF">A2V49_02640</name>
</gene>
<proteinExistence type="predicted"/>
<dbReference type="InterPro" id="IPR001173">
    <property type="entry name" value="Glyco_trans_2-like"/>
</dbReference>
<sequence length="226" mass="25818">MKKTNNNNYYVIVPVYNEEKNISSFIKKLKRYSSNIIVVNDGSTDNTAGIVSKIPGIVLINLKKNKGKGEAMKVGAKQAWKLKAKGVIFMDGDNQHDPKHIQKFIHLLDNSTDIVIGVRVIKAHIPFIRRVGNNIFMHLIKIMFNIKIPDILCGYRAFSKKGLKNIMWKSAGYGVETEMLTTIGRKKIPFETVVVDTIYLDKYKGFSIMGGLKIILRLPYWRFRKI</sequence>
<name>A0A1F4UJJ7_UNCKA</name>
<dbReference type="SUPFAM" id="SSF53448">
    <property type="entry name" value="Nucleotide-diphospho-sugar transferases"/>
    <property type="match status" value="1"/>
</dbReference>
<dbReference type="InterPro" id="IPR050256">
    <property type="entry name" value="Glycosyltransferase_2"/>
</dbReference>
<protein>
    <recommendedName>
        <fullName evidence="1">Glycosyltransferase 2-like domain-containing protein</fullName>
    </recommendedName>
</protein>
<dbReference type="Pfam" id="PF00535">
    <property type="entry name" value="Glycos_transf_2"/>
    <property type="match status" value="1"/>
</dbReference>
<reference evidence="2 3" key="1">
    <citation type="journal article" date="2016" name="Nat. Commun.">
        <title>Thousands of microbial genomes shed light on interconnected biogeochemical processes in an aquifer system.</title>
        <authorList>
            <person name="Anantharaman K."/>
            <person name="Brown C.T."/>
            <person name="Hug L.A."/>
            <person name="Sharon I."/>
            <person name="Castelle C.J."/>
            <person name="Probst A.J."/>
            <person name="Thomas B.C."/>
            <person name="Singh A."/>
            <person name="Wilkins M.J."/>
            <person name="Karaoz U."/>
            <person name="Brodie E.L."/>
            <person name="Williams K.H."/>
            <person name="Hubbard S.S."/>
            <person name="Banfield J.F."/>
        </authorList>
    </citation>
    <scope>NUCLEOTIDE SEQUENCE [LARGE SCALE GENOMIC DNA]</scope>
</reference>
<dbReference type="InterPro" id="IPR029044">
    <property type="entry name" value="Nucleotide-diphossugar_trans"/>
</dbReference>
<dbReference type="CDD" id="cd04179">
    <property type="entry name" value="DPM_DPG-synthase_like"/>
    <property type="match status" value="1"/>
</dbReference>
<accession>A0A1F4UJJ7</accession>
<dbReference type="PANTHER" id="PTHR48090:SF7">
    <property type="entry name" value="RFBJ PROTEIN"/>
    <property type="match status" value="1"/>
</dbReference>
<organism evidence="2 3">
    <name type="scientific">candidate division WWE3 bacterium RBG_19FT_COMBO_34_6</name>
    <dbReference type="NCBI Taxonomy" id="1802612"/>
    <lineage>
        <taxon>Bacteria</taxon>
        <taxon>Katanobacteria</taxon>
    </lineage>
</organism>
<dbReference type="PANTHER" id="PTHR48090">
    <property type="entry name" value="UNDECAPRENYL-PHOSPHATE 4-DEOXY-4-FORMAMIDO-L-ARABINOSE TRANSFERASE-RELATED"/>
    <property type="match status" value="1"/>
</dbReference>
<comment type="caution">
    <text evidence="2">The sequence shown here is derived from an EMBL/GenBank/DDBJ whole genome shotgun (WGS) entry which is preliminary data.</text>
</comment>